<keyword evidence="3" id="KW-1185">Reference proteome</keyword>
<reference evidence="2 3" key="1">
    <citation type="submission" date="2022-03" db="EMBL/GenBank/DDBJ databases">
        <title>Chryseobacterium sp. isolated from particulate matters in swine house.</title>
        <authorList>
            <person name="Won M."/>
            <person name="Kim S.-J."/>
            <person name="Kwon S.-W."/>
        </authorList>
    </citation>
    <scope>NUCLEOTIDE SEQUENCE [LARGE SCALE GENOMIC DNA]</scope>
    <source>
        <strain evidence="2 3">SC2-2</strain>
    </source>
</reference>
<accession>A0ABY4BTV3</accession>
<proteinExistence type="predicted"/>
<keyword evidence="1" id="KW-0175">Coiled coil</keyword>
<sequence>MKRNQIINEIIEKQKAVIQNLLATIKEYRTAADMDEESTHDAEDYSHVSQAKDMQLRYEKMLAEAEQNLAFLEIEKKMSHPEIENGAVIETDKNILFVGIAVPAFQLGDKDVISFSEEAPIFGKLKGKKVGETVKIGDKTHEILAFG</sequence>
<evidence type="ECO:0000313" key="3">
    <source>
        <dbReference type="Proteomes" id="UP000831460"/>
    </source>
</evidence>
<name>A0ABY4BTV3_9FLAO</name>
<evidence type="ECO:0000256" key="1">
    <source>
        <dbReference type="SAM" id="Coils"/>
    </source>
</evidence>
<dbReference type="EMBL" id="CP094532">
    <property type="protein sequence ID" value="UOE41281.1"/>
    <property type="molecule type" value="Genomic_DNA"/>
</dbReference>
<dbReference type="RefSeq" id="WP_243549872.1">
    <property type="nucleotide sequence ID" value="NZ_CP094532.1"/>
</dbReference>
<gene>
    <name evidence="2" type="ORF">MTP09_01145</name>
</gene>
<organism evidence="2 3">
    <name type="scientific">Chryseobacterium suipulveris</name>
    <dbReference type="NCBI Taxonomy" id="2929800"/>
    <lineage>
        <taxon>Bacteria</taxon>
        <taxon>Pseudomonadati</taxon>
        <taxon>Bacteroidota</taxon>
        <taxon>Flavobacteriia</taxon>
        <taxon>Flavobacteriales</taxon>
        <taxon>Weeksellaceae</taxon>
        <taxon>Chryseobacterium group</taxon>
        <taxon>Chryseobacterium</taxon>
    </lineage>
</organism>
<dbReference type="Proteomes" id="UP000831460">
    <property type="component" value="Chromosome"/>
</dbReference>
<protein>
    <recommendedName>
        <fullName evidence="4">Transcription elongation factor</fullName>
    </recommendedName>
</protein>
<feature type="coiled-coil region" evidence="1">
    <location>
        <begin position="11"/>
        <end position="75"/>
    </location>
</feature>
<evidence type="ECO:0008006" key="4">
    <source>
        <dbReference type="Google" id="ProtNLM"/>
    </source>
</evidence>
<evidence type="ECO:0000313" key="2">
    <source>
        <dbReference type="EMBL" id="UOE41281.1"/>
    </source>
</evidence>